<dbReference type="GO" id="GO:0003723">
    <property type="term" value="F:RNA binding"/>
    <property type="evidence" value="ECO:0007669"/>
    <property type="project" value="InterPro"/>
</dbReference>
<dbReference type="RefSeq" id="WP_163484291.1">
    <property type="nucleotide sequence ID" value="NZ_JAAGWF010000030.1"/>
</dbReference>
<dbReference type="Pfam" id="PF03861">
    <property type="entry name" value="ANTAR"/>
    <property type="match status" value="1"/>
</dbReference>
<comment type="caution">
    <text evidence="3">The sequence shown here is derived from an EMBL/GenBank/DDBJ whole genome shotgun (WGS) entry which is preliminary data.</text>
</comment>
<dbReference type="SMART" id="SM01012">
    <property type="entry name" value="ANTAR"/>
    <property type="match status" value="1"/>
</dbReference>
<evidence type="ECO:0000256" key="1">
    <source>
        <dbReference type="SAM" id="MobiDB-lite"/>
    </source>
</evidence>
<protein>
    <submittedName>
        <fullName evidence="3">ANTAR domain-containing protein</fullName>
    </submittedName>
</protein>
<evidence type="ECO:0000313" key="3">
    <source>
        <dbReference type="EMBL" id="NEK60518.1"/>
    </source>
</evidence>
<dbReference type="SUPFAM" id="SSF55785">
    <property type="entry name" value="PYP-like sensor domain (PAS domain)"/>
    <property type="match status" value="1"/>
</dbReference>
<dbReference type="InterPro" id="IPR011006">
    <property type="entry name" value="CheY-like_superfamily"/>
</dbReference>
<dbReference type="Proteomes" id="UP000470246">
    <property type="component" value="Unassembled WGS sequence"/>
</dbReference>
<organism evidence="3 4">
    <name type="scientific">Geodermatophilus sabuli</name>
    <dbReference type="NCBI Taxonomy" id="1564158"/>
    <lineage>
        <taxon>Bacteria</taxon>
        <taxon>Bacillati</taxon>
        <taxon>Actinomycetota</taxon>
        <taxon>Actinomycetes</taxon>
        <taxon>Geodermatophilales</taxon>
        <taxon>Geodermatophilaceae</taxon>
        <taxon>Geodermatophilus</taxon>
    </lineage>
</organism>
<reference evidence="3 4" key="1">
    <citation type="submission" date="2020-02" db="EMBL/GenBank/DDBJ databases">
        <title>Geodermatophilus sabuli CPCC 205279 I12A-02694.</title>
        <authorList>
            <person name="Jiang Z."/>
        </authorList>
    </citation>
    <scope>NUCLEOTIDE SEQUENCE [LARGE SCALE GENOMIC DNA]</scope>
    <source>
        <strain evidence="3 4">I12A-02694</strain>
    </source>
</reference>
<feature type="region of interest" description="Disordered" evidence="1">
    <location>
        <begin position="162"/>
        <end position="183"/>
    </location>
</feature>
<dbReference type="InterPro" id="IPR005561">
    <property type="entry name" value="ANTAR"/>
</dbReference>
<accession>A0A7K3W718</accession>
<feature type="compositionally biased region" description="Polar residues" evidence="1">
    <location>
        <begin position="1"/>
        <end position="14"/>
    </location>
</feature>
<evidence type="ECO:0000313" key="4">
    <source>
        <dbReference type="Proteomes" id="UP000470246"/>
    </source>
</evidence>
<dbReference type="Gene3D" id="1.10.10.10">
    <property type="entry name" value="Winged helix-like DNA-binding domain superfamily/Winged helix DNA-binding domain"/>
    <property type="match status" value="1"/>
</dbReference>
<dbReference type="AlphaFoldDB" id="A0A7K3W718"/>
<dbReference type="EMBL" id="JAAGWF010000030">
    <property type="protein sequence ID" value="NEK60518.1"/>
    <property type="molecule type" value="Genomic_DNA"/>
</dbReference>
<keyword evidence="4" id="KW-1185">Reference proteome</keyword>
<dbReference type="InterPro" id="IPR036388">
    <property type="entry name" value="WH-like_DNA-bd_sf"/>
</dbReference>
<evidence type="ECO:0000259" key="2">
    <source>
        <dbReference type="PROSITE" id="PS50921"/>
    </source>
</evidence>
<name>A0A7K3W718_9ACTN</name>
<feature type="domain" description="ANTAR" evidence="2">
    <location>
        <begin position="187"/>
        <end position="248"/>
    </location>
</feature>
<dbReference type="InterPro" id="IPR035965">
    <property type="entry name" value="PAS-like_dom_sf"/>
</dbReference>
<feature type="region of interest" description="Disordered" evidence="1">
    <location>
        <begin position="1"/>
        <end position="50"/>
    </location>
</feature>
<proteinExistence type="predicted"/>
<gene>
    <name evidence="3" type="ORF">GCU56_21910</name>
</gene>
<dbReference type="Gene3D" id="3.30.450.20">
    <property type="entry name" value="PAS domain"/>
    <property type="match status" value="1"/>
</dbReference>
<dbReference type="PROSITE" id="PS50921">
    <property type="entry name" value="ANTAR"/>
    <property type="match status" value="1"/>
</dbReference>
<dbReference type="SUPFAM" id="SSF52172">
    <property type="entry name" value="CheY-like"/>
    <property type="match status" value="1"/>
</dbReference>
<sequence length="276" mass="28961">MVTPTGIPSSSNTRLGGAPEPPLGVEMTATSSPVLPVREPARPGPPAARPVPVARRVAGRYRFDRRTGAWSWTPEMTVVLGLPRTAAHPCVDLLLRALHPDDRPRLLEAVTAACTQGRPFALTVRLSSRRGGERSAVLVGEPVVDAVGSATALEGLLVEVPAPESPAFDPPQPTPSAAAAPGDGERVHALETEIAQLRTAMSSRAAIEQAKGILMLLTSCSEQVAFDLLAHISSNSHRKVRDVAVAIAQSATGRTPLPADVRALVRDVCPPGPIRT</sequence>